<accession>A0A6M0T379</accession>
<dbReference type="Proteomes" id="UP000473089">
    <property type="component" value="Unassembled WGS sequence"/>
</dbReference>
<gene>
    <name evidence="2" type="ORF">EXM42_12980</name>
</gene>
<evidence type="ECO:0000313" key="3">
    <source>
        <dbReference type="Proteomes" id="UP000473089"/>
    </source>
</evidence>
<protein>
    <submittedName>
        <fullName evidence="2">Uncharacterized protein</fullName>
    </submittedName>
</protein>
<evidence type="ECO:0000256" key="1">
    <source>
        <dbReference type="SAM" id="Phobius"/>
    </source>
</evidence>
<name>A0A6M0T379_CLOBO</name>
<dbReference type="EMBL" id="SGJP01000028">
    <property type="protein sequence ID" value="NFA61272.1"/>
    <property type="molecule type" value="Genomic_DNA"/>
</dbReference>
<sequence length="109" mass="12280">MYNVLGDRVKKFLLGIILVDVLLIGFIFISLKINNKYWDYSTSYTVNTSNKIYNIKAKRIPKTSDVEVTISANGLKGKKSKIYNANRKSSEEITQQVISIANSTIAKCN</sequence>
<keyword evidence="1" id="KW-0812">Transmembrane</keyword>
<proteinExistence type="predicted"/>
<keyword evidence="1" id="KW-1133">Transmembrane helix</keyword>
<organism evidence="2 3">
    <name type="scientific">Clostridium botulinum</name>
    <dbReference type="NCBI Taxonomy" id="1491"/>
    <lineage>
        <taxon>Bacteria</taxon>
        <taxon>Bacillati</taxon>
        <taxon>Bacillota</taxon>
        <taxon>Clostridia</taxon>
        <taxon>Eubacteriales</taxon>
        <taxon>Clostridiaceae</taxon>
        <taxon>Clostridium</taxon>
    </lineage>
</organism>
<keyword evidence="1" id="KW-0472">Membrane</keyword>
<evidence type="ECO:0000313" key="2">
    <source>
        <dbReference type="EMBL" id="NFA61272.1"/>
    </source>
</evidence>
<reference evidence="2 3" key="1">
    <citation type="submission" date="2019-02" db="EMBL/GenBank/DDBJ databases">
        <title>Genome sequencing of Clostridium botulinum clinical isolates.</title>
        <authorList>
            <person name="Brunt J."/>
            <person name="Van Vliet A.H.M."/>
            <person name="Stringer S.C."/>
            <person name="Grant K.A."/>
            <person name="Carter A.C."/>
            <person name="Peck M.W."/>
        </authorList>
    </citation>
    <scope>NUCLEOTIDE SEQUENCE [LARGE SCALE GENOMIC DNA]</scope>
    <source>
        <strain evidence="2 3">R1125/03</strain>
    </source>
</reference>
<comment type="caution">
    <text evidence="2">The sequence shown here is derived from an EMBL/GenBank/DDBJ whole genome shotgun (WGS) entry which is preliminary data.</text>
</comment>
<dbReference type="AlphaFoldDB" id="A0A6M0T379"/>
<feature type="transmembrane region" description="Helical" evidence="1">
    <location>
        <begin position="12"/>
        <end position="31"/>
    </location>
</feature>